<feature type="domain" description="N-acetyltransferase" evidence="1">
    <location>
        <begin position="29"/>
        <end position="216"/>
    </location>
</feature>
<dbReference type="EMBL" id="JAANBB010000029">
    <property type="protein sequence ID" value="KAF7554712.1"/>
    <property type="molecule type" value="Genomic_DNA"/>
</dbReference>
<dbReference type="Pfam" id="PF00583">
    <property type="entry name" value="Acetyltransf_1"/>
    <property type="match status" value="1"/>
</dbReference>
<protein>
    <recommendedName>
        <fullName evidence="1">N-acetyltransferase domain-containing protein</fullName>
    </recommendedName>
</protein>
<dbReference type="OrthoDB" id="410198at2759"/>
<dbReference type="PROSITE" id="PS51186">
    <property type="entry name" value="GNAT"/>
    <property type="match status" value="1"/>
</dbReference>
<dbReference type="CDD" id="cd04301">
    <property type="entry name" value="NAT_SF"/>
    <property type="match status" value="1"/>
</dbReference>
<dbReference type="Proteomes" id="UP000722485">
    <property type="component" value="Unassembled WGS sequence"/>
</dbReference>
<keyword evidence="3" id="KW-1185">Reference proteome</keyword>
<evidence type="ECO:0000259" key="1">
    <source>
        <dbReference type="PROSITE" id="PS51186"/>
    </source>
</evidence>
<reference evidence="2" key="1">
    <citation type="submission" date="2020-03" db="EMBL/GenBank/DDBJ databases">
        <title>Draft Genome Sequence of Cylindrodendrum hubeiense.</title>
        <authorList>
            <person name="Buettner E."/>
            <person name="Kellner H."/>
        </authorList>
    </citation>
    <scope>NUCLEOTIDE SEQUENCE</scope>
    <source>
        <strain evidence="2">IHI 201604</strain>
    </source>
</reference>
<sequence>MAAPHSILSVESADLPTIAEFLYSSKLKLTINRLLFKDWPNEVAQRQQYAQAVEGAFNDAKTESLKVVDVASGEIVGYLALTQKHPVIPKEPTNDDEKKEQSVPEAFNPDVLNAVRQAMAEITKGVATIDHYEVTYIYVRPSYRRLGIGAQLVQKAFDKARGAGVPLTVAAEPAAYDFFVKLGFKDTKYVDFDLSKWAPPHSGFGVFRLAGMVWSL</sequence>
<dbReference type="InterPro" id="IPR016181">
    <property type="entry name" value="Acyl_CoA_acyltransferase"/>
</dbReference>
<evidence type="ECO:0000313" key="3">
    <source>
        <dbReference type="Proteomes" id="UP000722485"/>
    </source>
</evidence>
<gene>
    <name evidence="2" type="ORF">G7Z17_g2709</name>
</gene>
<dbReference type="PANTHER" id="PTHR42791">
    <property type="entry name" value="GNAT FAMILY ACETYLTRANSFERASE"/>
    <property type="match status" value="1"/>
</dbReference>
<proteinExistence type="predicted"/>
<organism evidence="2 3">
    <name type="scientific">Cylindrodendrum hubeiense</name>
    <dbReference type="NCBI Taxonomy" id="595255"/>
    <lineage>
        <taxon>Eukaryota</taxon>
        <taxon>Fungi</taxon>
        <taxon>Dikarya</taxon>
        <taxon>Ascomycota</taxon>
        <taxon>Pezizomycotina</taxon>
        <taxon>Sordariomycetes</taxon>
        <taxon>Hypocreomycetidae</taxon>
        <taxon>Hypocreales</taxon>
        <taxon>Nectriaceae</taxon>
        <taxon>Cylindrodendrum</taxon>
    </lineage>
</organism>
<dbReference type="SUPFAM" id="SSF55729">
    <property type="entry name" value="Acyl-CoA N-acyltransferases (Nat)"/>
    <property type="match status" value="1"/>
</dbReference>
<accession>A0A9P5HJ85</accession>
<dbReference type="GO" id="GO:0016747">
    <property type="term" value="F:acyltransferase activity, transferring groups other than amino-acyl groups"/>
    <property type="evidence" value="ECO:0007669"/>
    <property type="project" value="InterPro"/>
</dbReference>
<dbReference type="InterPro" id="IPR052523">
    <property type="entry name" value="Trichothecene_AcTrans"/>
</dbReference>
<comment type="caution">
    <text evidence="2">The sequence shown here is derived from an EMBL/GenBank/DDBJ whole genome shotgun (WGS) entry which is preliminary data.</text>
</comment>
<dbReference type="PANTHER" id="PTHR42791:SF4">
    <property type="entry name" value="ACETYLTRANSFERASE, GNAT FAMILY FAMILY (AFU_ORTHOLOGUE AFUA_4G09540)-RELATED"/>
    <property type="match status" value="1"/>
</dbReference>
<dbReference type="AlphaFoldDB" id="A0A9P5HJ85"/>
<name>A0A9P5HJ85_9HYPO</name>
<dbReference type="InterPro" id="IPR000182">
    <property type="entry name" value="GNAT_dom"/>
</dbReference>
<evidence type="ECO:0000313" key="2">
    <source>
        <dbReference type="EMBL" id="KAF7554712.1"/>
    </source>
</evidence>
<dbReference type="Gene3D" id="3.40.630.30">
    <property type="match status" value="1"/>
</dbReference>